<evidence type="ECO:0000313" key="2">
    <source>
        <dbReference type="Proteomes" id="UP001305414"/>
    </source>
</evidence>
<dbReference type="Proteomes" id="UP001305414">
    <property type="component" value="Unassembled WGS sequence"/>
</dbReference>
<dbReference type="AlphaFoldDB" id="A0AAN7U553"/>
<protein>
    <submittedName>
        <fullName evidence="1">Uncharacterized protein</fullName>
    </submittedName>
</protein>
<accession>A0AAN7U553</accession>
<comment type="caution">
    <text evidence="1">The sequence shown here is derived from an EMBL/GenBank/DDBJ whole genome shotgun (WGS) entry which is preliminary data.</text>
</comment>
<sequence length="234" mass="26850">MYNAWKVANATYLVDVLRAGLGQELPVLLTSYTVEDSNVDIRRIPLGKAVYTAWLGLNSLAWSNRYSTQMKQNVAENSQWKVPRTEGDYMPPDSSLQEGRAHRNNMYLVLGRVWDTRSDTMYCVWRTCRHRKETENGCVCAKELGITPPAYKCRHHAVARSTHQEAKAFTFTPHELSANRHNFRRCNIFDHTIGAPSLSSQMLVLYSVHYTEIGEAWRNSSQGPRLAWQRAMVQ</sequence>
<organism evidence="1 2">
    <name type="scientific">Xylaria bambusicola</name>
    <dbReference type="NCBI Taxonomy" id="326684"/>
    <lineage>
        <taxon>Eukaryota</taxon>
        <taxon>Fungi</taxon>
        <taxon>Dikarya</taxon>
        <taxon>Ascomycota</taxon>
        <taxon>Pezizomycotina</taxon>
        <taxon>Sordariomycetes</taxon>
        <taxon>Xylariomycetidae</taxon>
        <taxon>Xylariales</taxon>
        <taxon>Xylariaceae</taxon>
        <taxon>Xylaria</taxon>
    </lineage>
</organism>
<proteinExistence type="predicted"/>
<name>A0AAN7U553_9PEZI</name>
<dbReference type="EMBL" id="JAWHQM010000003">
    <property type="protein sequence ID" value="KAK5625875.1"/>
    <property type="molecule type" value="Genomic_DNA"/>
</dbReference>
<reference evidence="1 2" key="1">
    <citation type="submission" date="2023-10" db="EMBL/GenBank/DDBJ databases">
        <title>Draft genome sequence of Xylaria bambusicola isolate GMP-LS, the root and basal stem rot pathogen of sugarcane in Indonesia.</title>
        <authorList>
            <person name="Selvaraj P."/>
            <person name="Muralishankar V."/>
            <person name="Muruganantham S."/>
            <person name="Sp S."/>
            <person name="Haryani S."/>
            <person name="Lau K.J.X."/>
            <person name="Naqvi N.I."/>
        </authorList>
    </citation>
    <scope>NUCLEOTIDE SEQUENCE [LARGE SCALE GENOMIC DNA]</scope>
    <source>
        <strain evidence="1">GMP-LS</strain>
    </source>
</reference>
<gene>
    <name evidence="1" type="ORF">RRF57_001591</name>
</gene>
<keyword evidence="2" id="KW-1185">Reference proteome</keyword>
<evidence type="ECO:0000313" key="1">
    <source>
        <dbReference type="EMBL" id="KAK5625875.1"/>
    </source>
</evidence>